<dbReference type="InterPro" id="IPR017853">
    <property type="entry name" value="GH"/>
</dbReference>
<name>A0ABQ5A7E4_9ASTR</name>
<keyword evidence="3" id="KW-1185">Reference proteome</keyword>
<keyword evidence="1" id="KW-0378">Hydrolase</keyword>
<proteinExistence type="predicted"/>
<protein>
    <submittedName>
        <fullName evidence="2">Beta-xylosidase/alpha-L-arabinofuranosidase 2-like protein</fullName>
    </submittedName>
</protein>
<dbReference type="SUPFAM" id="SSF51445">
    <property type="entry name" value="(Trans)glycosidases"/>
    <property type="match status" value="1"/>
</dbReference>
<dbReference type="InterPro" id="IPR044993">
    <property type="entry name" value="BXL"/>
</dbReference>
<evidence type="ECO:0000313" key="3">
    <source>
        <dbReference type="Proteomes" id="UP001151760"/>
    </source>
</evidence>
<evidence type="ECO:0000313" key="2">
    <source>
        <dbReference type="EMBL" id="GJS97546.1"/>
    </source>
</evidence>
<gene>
    <name evidence="2" type="ORF">Tco_0804514</name>
</gene>
<accession>A0ABQ5A7E4</accession>
<dbReference type="PANTHER" id="PTHR42721:SF14">
    <property type="entry name" value="BETA-D-XYLOSIDASE 4-RELATED"/>
    <property type="match status" value="1"/>
</dbReference>
<organism evidence="2 3">
    <name type="scientific">Tanacetum coccineum</name>
    <dbReference type="NCBI Taxonomy" id="301880"/>
    <lineage>
        <taxon>Eukaryota</taxon>
        <taxon>Viridiplantae</taxon>
        <taxon>Streptophyta</taxon>
        <taxon>Embryophyta</taxon>
        <taxon>Tracheophyta</taxon>
        <taxon>Spermatophyta</taxon>
        <taxon>Magnoliopsida</taxon>
        <taxon>eudicotyledons</taxon>
        <taxon>Gunneridae</taxon>
        <taxon>Pentapetalae</taxon>
        <taxon>asterids</taxon>
        <taxon>campanulids</taxon>
        <taxon>Asterales</taxon>
        <taxon>Asteraceae</taxon>
        <taxon>Asteroideae</taxon>
        <taxon>Anthemideae</taxon>
        <taxon>Anthemidinae</taxon>
        <taxon>Tanacetum</taxon>
    </lineage>
</organism>
<sequence length="304" mass="33080">MNGEEDPHHNTGLCLTITGRAKKLYFLNKLSECSNGSSRWKGQRPIIIGVMDIGKWKLSGIPATHCSCFPYEIRLVIIQEAARVKKGVVSQQAGVAGHGDAAHGWSWELRKKTANGKPTCGDPNLLKGIIRGHWKLNGYISSDCDSLDVMLNSHHSEKTAEDAVADALNAELDCRDSLRLHTLNAIKAGLVNKWVVDRVVSNNIEMLMRLGFFDGNPTKQMYGTLGIPCQYMTPVQGLSALVQTIYEPRCNNVECYIFQIDATKKVAATAANALISEVTSASKGPVILVIMSGGGMDIQAAKKN</sequence>
<reference evidence="2" key="1">
    <citation type="journal article" date="2022" name="Int. J. Mol. Sci.">
        <title>Draft Genome of Tanacetum Coccineum: Genomic Comparison of Closely Related Tanacetum-Family Plants.</title>
        <authorList>
            <person name="Yamashiro T."/>
            <person name="Shiraishi A."/>
            <person name="Nakayama K."/>
            <person name="Satake H."/>
        </authorList>
    </citation>
    <scope>NUCLEOTIDE SEQUENCE</scope>
</reference>
<comment type="caution">
    <text evidence="2">The sequence shown here is derived from an EMBL/GenBank/DDBJ whole genome shotgun (WGS) entry which is preliminary data.</text>
</comment>
<dbReference type="Proteomes" id="UP001151760">
    <property type="component" value="Unassembled WGS sequence"/>
</dbReference>
<dbReference type="InterPro" id="IPR036962">
    <property type="entry name" value="Glyco_hydro_3_N_sf"/>
</dbReference>
<dbReference type="PANTHER" id="PTHR42721">
    <property type="entry name" value="SUGAR HYDROLASE-RELATED"/>
    <property type="match status" value="1"/>
</dbReference>
<dbReference type="EMBL" id="BQNB010011971">
    <property type="protein sequence ID" value="GJS97546.1"/>
    <property type="molecule type" value="Genomic_DNA"/>
</dbReference>
<dbReference type="Gene3D" id="3.20.20.300">
    <property type="entry name" value="Glycoside hydrolase, family 3, N-terminal domain"/>
    <property type="match status" value="1"/>
</dbReference>
<evidence type="ECO:0000256" key="1">
    <source>
        <dbReference type="ARBA" id="ARBA00022801"/>
    </source>
</evidence>
<reference evidence="2" key="2">
    <citation type="submission" date="2022-01" db="EMBL/GenBank/DDBJ databases">
        <authorList>
            <person name="Yamashiro T."/>
            <person name="Shiraishi A."/>
            <person name="Satake H."/>
            <person name="Nakayama K."/>
        </authorList>
    </citation>
    <scope>NUCLEOTIDE SEQUENCE</scope>
</reference>